<proteinExistence type="predicted"/>
<evidence type="ECO:0000313" key="1">
    <source>
        <dbReference type="EMBL" id="ETK13266.1"/>
    </source>
</evidence>
<organism evidence="1 2">
    <name type="scientific">Tannerella sp. oral taxon BU063 isolate Cell 8/11</name>
    <dbReference type="NCBI Taxonomy" id="1411915"/>
    <lineage>
        <taxon>Bacteria</taxon>
        <taxon>Pseudomonadati</taxon>
        <taxon>Bacteroidota</taxon>
        <taxon>Bacteroidia</taxon>
        <taxon>Bacteroidales</taxon>
        <taxon>Tannerellaceae</taxon>
        <taxon>Tannerella</taxon>
    </lineage>
</organism>
<sequence length="106" mass="11968">MDRETTVTYHEEKGLSIGDVEALVFGRGRLNITAESLQKVDRSYDFLREFSKDKVIYGINTGFGPMAQYRVDDAALEQLQYNIIRSHSTGAGRSLELRRVRAALLA</sequence>
<dbReference type="EMBL" id="AYYF01000697">
    <property type="protein sequence ID" value="ETK13266.1"/>
    <property type="molecule type" value="Genomic_DNA"/>
</dbReference>
<dbReference type="Pfam" id="PF00221">
    <property type="entry name" value="Lyase_aromatic"/>
    <property type="match status" value="1"/>
</dbReference>
<dbReference type="PATRIC" id="fig|1411915.3.peg.169"/>
<dbReference type="Gene3D" id="1.10.275.10">
    <property type="entry name" value="Fumarase/aspartase (N-terminal domain)"/>
    <property type="match status" value="1"/>
</dbReference>
<dbReference type="AlphaFoldDB" id="W2D392"/>
<dbReference type="Proteomes" id="UP000034980">
    <property type="component" value="Unassembled WGS sequence"/>
</dbReference>
<protein>
    <recommendedName>
        <fullName evidence="3">Histidine ammonia-lyase</fullName>
    </recommendedName>
</protein>
<dbReference type="InterPro" id="IPR001106">
    <property type="entry name" value="Aromatic_Lyase"/>
</dbReference>
<dbReference type="InterPro" id="IPR024083">
    <property type="entry name" value="Fumarase/histidase_N"/>
</dbReference>
<evidence type="ECO:0000313" key="2">
    <source>
        <dbReference type="Proteomes" id="UP000034980"/>
    </source>
</evidence>
<comment type="caution">
    <text evidence="1">The sequence shown here is derived from an EMBL/GenBank/DDBJ whole genome shotgun (WGS) entry which is preliminary data.</text>
</comment>
<dbReference type="InterPro" id="IPR008948">
    <property type="entry name" value="L-Aspartase-like"/>
</dbReference>
<dbReference type="SUPFAM" id="SSF48557">
    <property type="entry name" value="L-aspartase-like"/>
    <property type="match status" value="1"/>
</dbReference>
<dbReference type="GO" id="GO:0016841">
    <property type="term" value="F:ammonia-lyase activity"/>
    <property type="evidence" value="ECO:0007669"/>
    <property type="project" value="UniProtKB-ARBA"/>
</dbReference>
<evidence type="ECO:0008006" key="3">
    <source>
        <dbReference type="Google" id="ProtNLM"/>
    </source>
</evidence>
<name>W2D392_9BACT</name>
<accession>W2D392</accession>
<gene>
    <name evidence="1" type="ORF">T235_03720</name>
</gene>
<reference evidence="1 2" key="1">
    <citation type="submission" date="2013-11" db="EMBL/GenBank/DDBJ databases">
        <title>Single cell genomics of uncultured Tannerella BU063 (oral taxon 286).</title>
        <authorList>
            <person name="Beall C.J."/>
            <person name="Campbell A.G."/>
            <person name="Griffen A.L."/>
            <person name="Podar M."/>
            <person name="Leys E.J."/>
        </authorList>
    </citation>
    <scope>NUCLEOTIDE SEQUENCE [LARGE SCALE GENOMIC DNA]</scope>
    <source>
        <strain evidence="1">Cell 8/11</strain>
    </source>
</reference>